<dbReference type="AlphaFoldDB" id="A0A8W7PWY8"/>
<evidence type="ECO:0000313" key="2">
    <source>
        <dbReference type="EnsemblMetazoa" id="ACOM038184-PA.1"/>
    </source>
</evidence>
<accession>A0A8W7PWY8</accession>
<sequence>MKDQCHTALLAALLSCGMLLAPGHPFPATPCANIRRMFRMLETTRGVAIHASVRSSTKTKPVSDSAHQVKQKMSHYSCSRRAQALHNMKTFAQLFSFFHPNEPGSGSYGLPSLYYTANGLYRFGKAEG</sequence>
<feature type="chain" id="PRO_5036476164" evidence="1">
    <location>
        <begin position="24"/>
        <end position="128"/>
    </location>
</feature>
<name>A0A8W7PWY8_ANOCL</name>
<keyword evidence="1" id="KW-0732">Signal</keyword>
<protein>
    <submittedName>
        <fullName evidence="2">Uncharacterized protein</fullName>
    </submittedName>
</protein>
<organism evidence="2">
    <name type="scientific">Anopheles coluzzii</name>
    <name type="common">African malaria mosquito</name>
    <dbReference type="NCBI Taxonomy" id="1518534"/>
    <lineage>
        <taxon>Eukaryota</taxon>
        <taxon>Metazoa</taxon>
        <taxon>Ecdysozoa</taxon>
        <taxon>Arthropoda</taxon>
        <taxon>Hexapoda</taxon>
        <taxon>Insecta</taxon>
        <taxon>Pterygota</taxon>
        <taxon>Neoptera</taxon>
        <taxon>Endopterygota</taxon>
        <taxon>Diptera</taxon>
        <taxon>Nematocera</taxon>
        <taxon>Culicoidea</taxon>
        <taxon>Culicidae</taxon>
        <taxon>Anophelinae</taxon>
        <taxon>Anopheles</taxon>
    </lineage>
</organism>
<dbReference type="PROSITE" id="PS51257">
    <property type="entry name" value="PROKAR_LIPOPROTEIN"/>
    <property type="match status" value="1"/>
</dbReference>
<dbReference type="Proteomes" id="UP000075882">
    <property type="component" value="Unassembled WGS sequence"/>
</dbReference>
<feature type="signal peptide" evidence="1">
    <location>
        <begin position="1"/>
        <end position="23"/>
    </location>
</feature>
<dbReference type="EnsemblMetazoa" id="ACOM038184-RA">
    <property type="protein sequence ID" value="ACOM038184-PA.1"/>
    <property type="gene ID" value="ACOM038184"/>
</dbReference>
<proteinExistence type="predicted"/>
<reference evidence="2" key="1">
    <citation type="submission" date="2022-08" db="UniProtKB">
        <authorList>
            <consortium name="EnsemblMetazoa"/>
        </authorList>
    </citation>
    <scope>IDENTIFICATION</scope>
</reference>
<evidence type="ECO:0000256" key="1">
    <source>
        <dbReference type="SAM" id="SignalP"/>
    </source>
</evidence>